<dbReference type="RefSeq" id="WP_197161253.1">
    <property type="nucleotide sequence ID" value="NZ_JADZGI010000001.1"/>
</dbReference>
<dbReference type="AlphaFoldDB" id="A0A931HA93"/>
<dbReference type="Pfam" id="PF02541">
    <property type="entry name" value="Ppx-GppA"/>
    <property type="match status" value="1"/>
</dbReference>
<evidence type="ECO:0000259" key="1">
    <source>
        <dbReference type="Pfam" id="PF02541"/>
    </source>
</evidence>
<dbReference type="InterPro" id="IPR043129">
    <property type="entry name" value="ATPase_NBD"/>
</dbReference>
<gene>
    <name evidence="2" type="ORF">I5E68_04720</name>
</gene>
<accession>A0A931HA93</accession>
<sequence>MNAISHSTQKRAIIDIGSNTVRLVIYTGPLRAPVVEINEKVNARLGRDLGKTGALSDKALKLALGALARFALLLRLHEVETVECVATAAARDASNGPQFLAAVRALGLSPRLLSGDEEASASATGVIAAFPGAHGTVADLGGGSLELVGVDAGRVLAGGVTLPFGSLRLGDLRAGGDAAFAGHVSSGLRRTGWKAGRGEPLYIVGGSWRALALQAMRTLGWPVDDPHGFELGADEAVRMARELSEGKPKNPDPRISSSRLSTLPDAAALLAEVVTAISPSKLVFSSWGLREGLLHAALEEQVQAQDPLLASVAGFAKTARTSIREAVAVSDWCAAVCQDAAGDKALRQASTLLALAAMHTEPNLRAEEATAWALRKRWIGLDMAGRGMMAMTIFANAGETRVPADVARLAAPADLDRAIAWGLAIRLCRRLHGGSISAFAATHLACDERGIVLGLDEAALPLLTSSTFKDLKALGEWLGRDWLVLGPGDVVLEG</sequence>
<evidence type="ECO:0000313" key="2">
    <source>
        <dbReference type="EMBL" id="MBH0112257.1"/>
    </source>
</evidence>
<dbReference type="PANTHER" id="PTHR30005:SF0">
    <property type="entry name" value="RETROGRADE REGULATION PROTEIN 2"/>
    <property type="match status" value="1"/>
</dbReference>
<protein>
    <submittedName>
        <fullName evidence="2">Ppx/GppA family phosphatase</fullName>
    </submittedName>
</protein>
<dbReference type="EMBL" id="JADZGI010000001">
    <property type="protein sequence ID" value="MBH0112257.1"/>
    <property type="molecule type" value="Genomic_DNA"/>
</dbReference>
<dbReference type="Gene3D" id="3.30.420.40">
    <property type="match status" value="1"/>
</dbReference>
<dbReference type="PANTHER" id="PTHR30005">
    <property type="entry name" value="EXOPOLYPHOSPHATASE"/>
    <property type="match status" value="1"/>
</dbReference>
<organism evidence="2 3">
    <name type="scientific">Novosphingobium aureum</name>
    <dbReference type="NCBI Taxonomy" id="2792964"/>
    <lineage>
        <taxon>Bacteria</taxon>
        <taxon>Pseudomonadati</taxon>
        <taxon>Pseudomonadota</taxon>
        <taxon>Alphaproteobacteria</taxon>
        <taxon>Sphingomonadales</taxon>
        <taxon>Sphingomonadaceae</taxon>
        <taxon>Novosphingobium</taxon>
    </lineage>
</organism>
<dbReference type="GO" id="GO:0016462">
    <property type="term" value="F:pyrophosphatase activity"/>
    <property type="evidence" value="ECO:0007669"/>
    <property type="project" value="TreeGrafter"/>
</dbReference>
<dbReference type="Proteomes" id="UP000617634">
    <property type="component" value="Unassembled WGS sequence"/>
</dbReference>
<proteinExistence type="predicted"/>
<dbReference type="Gene3D" id="3.30.420.150">
    <property type="entry name" value="Exopolyphosphatase. Domain 2"/>
    <property type="match status" value="1"/>
</dbReference>
<dbReference type="InterPro" id="IPR003695">
    <property type="entry name" value="Ppx_GppA_N"/>
</dbReference>
<feature type="domain" description="Ppx/GppA phosphatase N-terminal" evidence="1">
    <location>
        <begin position="38"/>
        <end position="298"/>
    </location>
</feature>
<dbReference type="InterPro" id="IPR050273">
    <property type="entry name" value="GppA/Ppx_hydrolase"/>
</dbReference>
<dbReference type="SUPFAM" id="SSF53067">
    <property type="entry name" value="Actin-like ATPase domain"/>
    <property type="match status" value="2"/>
</dbReference>
<comment type="caution">
    <text evidence="2">The sequence shown here is derived from an EMBL/GenBank/DDBJ whole genome shotgun (WGS) entry which is preliminary data.</text>
</comment>
<name>A0A931HA93_9SPHN</name>
<reference evidence="2" key="1">
    <citation type="submission" date="2020-11" db="EMBL/GenBank/DDBJ databases">
        <title>Novosphingobium aureum sp. nov., a marine bacterium isolated from sediment of a salt flat.</title>
        <authorList>
            <person name="Yoo Y."/>
            <person name="Kim J.-J."/>
        </authorList>
    </citation>
    <scope>NUCLEOTIDE SEQUENCE</scope>
    <source>
        <strain evidence="2">YJ-S2-02</strain>
    </source>
</reference>
<keyword evidence="3" id="KW-1185">Reference proteome</keyword>
<dbReference type="CDD" id="cd24052">
    <property type="entry name" value="ASKHA_NBD_HpPPX-GppA-like"/>
    <property type="match status" value="1"/>
</dbReference>
<evidence type="ECO:0000313" key="3">
    <source>
        <dbReference type="Proteomes" id="UP000617634"/>
    </source>
</evidence>
<dbReference type="Gene3D" id="1.10.3210.10">
    <property type="entry name" value="Hypothetical protein af1432"/>
    <property type="match status" value="1"/>
</dbReference>